<comment type="similarity">
    <text evidence="3 15">Belongs to the glycosyltransferase 10 family.</text>
</comment>
<evidence type="ECO:0000256" key="12">
    <source>
        <dbReference type="ARBA" id="ARBA00047273"/>
    </source>
</evidence>
<dbReference type="GO" id="GO:0046920">
    <property type="term" value="F:alpha-(1-&gt;3)-fucosyltransferase activity"/>
    <property type="evidence" value="ECO:0007669"/>
    <property type="project" value="TreeGrafter"/>
</dbReference>
<accession>C1BII8</accession>
<organism evidence="18">
    <name type="scientific">Osmerus mordax</name>
    <name type="common">Rainbow smelt</name>
    <name type="synonym">Atherina mordax</name>
    <dbReference type="NCBI Taxonomy" id="8014"/>
    <lineage>
        <taxon>Eukaryota</taxon>
        <taxon>Metazoa</taxon>
        <taxon>Chordata</taxon>
        <taxon>Craniata</taxon>
        <taxon>Vertebrata</taxon>
        <taxon>Euteleostomi</taxon>
        <taxon>Actinopterygii</taxon>
        <taxon>Neopterygii</taxon>
        <taxon>Teleostei</taxon>
        <taxon>Stomiati</taxon>
        <taxon>Osmeriformes</taxon>
        <taxon>Osmeridae</taxon>
        <taxon>Osmerus</taxon>
    </lineage>
</organism>
<comment type="pathway">
    <text evidence="2">Protein modification; protein glycosylation.</text>
</comment>
<dbReference type="PANTHER" id="PTHR11929">
    <property type="entry name" value="ALPHA- 1,3 -FUCOSYLTRANSFERASE"/>
    <property type="match status" value="1"/>
</dbReference>
<evidence type="ECO:0000256" key="5">
    <source>
        <dbReference type="ARBA" id="ARBA00022679"/>
    </source>
</evidence>
<evidence type="ECO:0000256" key="4">
    <source>
        <dbReference type="ARBA" id="ARBA00022676"/>
    </source>
</evidence>
<proteinExistence type="evidence at transcript level"/>
<comment type="function">
    <text evidence="14">Protein O-fucosyltransferase that specifically catalyzes O-fucosylation of serine or threonine residues in EMI domains of target proteins. Attaches fucose through an O-glycosidic linkage. O-fucosylation of EMI domain-containing proteins may be required for facilitating protein folding and secretion.</text>
</comment>
<dbReference type="InterPro" id="IPR038577">
    <property type="entry name" value="GT10-like_C_sf"/>
</dbReference>
<evidence type="ECO:0000256" key="15">
    <source>
        <dbReference type="RuleBase" id="RU003832"/>
    </source>
</evidence>
<comment type="catalytic activity">
    <reaction evidence="12">
        <text>L-threonyl-[protein] + GDP-beta-L-fucose = 3-O-(alpha-L-fucosyl)-L-threonyl-[protein] + GDP + H(+)</text>
        <dbReference type="Rhea" id="RHEA:70491"/>
        <dbReference type="Rhea" id="RHEA-COMP:11060"/>
        <dbReference type="Rhea" id="RHEA-COMP:17915"/>
        <dbReference type="ChEBI" id="CHEBI:15378"/>
        <dbReference type="ChEBI" id="CHEBI:30013"/>
        <dbReference type="ChEBI" id="CHEBI:57273"/>
        <dbReference type="ChEBI" id="CHEBI:58189"/>
        <dbReference type="ChEBI" id="CHEBI:189631"/>
        <dbReference type="EC" id="2.4.1.221"/>
    </reaction>
    <physiologicalReaction direction="left-to-right" evidence="12">
        <dbReference type="Rhea" id="RHEA:70492"/>
    </physiologicalReaction>
</comment>
<evidence type="ECO:0000256" key="3">
    <source>
        <dbReference type="ARBA" id="ARBA00008919"/>
    </source>
</evidence>
<dbReference type="PANTHER" id="PTHR11929:SF12">
    <property type="entry name" value="ALPHA-(1,3)-FUCOSYLTRANSFERASE 7"/>
    <property type="match status" value="1"/>
</dbReference>
<evidence type="ECO:0000256" key="10">
    <source>
        <dbReference type="ARBA" id="ARBA00023136"/>
    </source>
</evidence>
<dbReference type="EC" id="2.4.1.-" evidence="15"/>
<feature type="domain" description="Fucosyltransferase C-terminal" evidence="16">
    <location>
        <begin position="193"/>
        <end position="367"/>
    </location>
</feature>
<sequence length="370" mass="43253">MELHLTEKAVSVETCSFCHKKKPFVFICLVTLLLFLSYHISKQGWLQVEPLYTNQDTIGNGSFLTILVWYWPFGYRYPLEGDVCKDQYHIPGCRLTDQRSLYHQANAVVFHHRELQQRLQVLPLNLLRPPHQKRIWVSLESPENSGDLSHYSNVFNWTMTYRRDADIPIPYGELIRKQAVNSSSDSIEDSITQNKSKLVCWVVSNYNARHRRIQVYKSLIKTIPVEVYGKWNKRPLASANLLPTMSHCYFYLSFENSLSKDYITEKLWHNAYMSGAVPVVLGASLEDYKAVAPPNSFIHIDDFASVEELGSYLRNLSQNQQKYASYQAWRRDYKVKCLWSWVERFCRICLHHHNLSAQTVYQDLQAWVTG</sequence>
<keyword evidence="15" id="KW-0333">Golgi apparatus</keyword>
<name>C1BII8_OSMMO</name>
<dbReference type="AlphaFoldDB" id="C1BII8"/>
<dbReference type="GO" id="GO:0005789">
    <property type="term" value="C:endoplasmic reticulum membrane"/>
    <property type="evidence" value="ECO:0007669"/>
    <property type="project" value="UniProtKB-SubCell"/>
</dbReference>
<keyword evidence="8" id="KW-0735">Signal-anchor</keyword>
<keyword evidence="11" id="KW-0325">Glycoprotein</keyword>
<evidence type="ECO:0000256" key="8">
    <source>
        <dbReference type="ARBA" id="ARBA00022968"/>
    </source>
</evidence>
<dbReference type="SUPFAM" id="SSF53756">
    <property type="entry name" value="UDP-Glycosyltransferase/glycogen phosphorylase"/>
    <property type="match status" value="1"/>
</dbReference>
<dbReference type="InterPro" id="IPR001503">
    <property type="entry name" value="Glyco_trans_10"/>
</dbReference>
<evidence type="ECO:0000259" key="17">
    <source>
        <dbReference type="Pfam" id="PF17039"/>
    </source>
</evidence>
<comment type="subcellular location">
    <subcellularLocation>
        <location evidence="1">Endoplasmic reticulum membrane</location>
        <topology evidence="1">Single-pass type II membrane protein</topology>
    </subcellularLocation>
    <subcellularLocation>
        <location evidence="15">Golgi apparatus</location>
        <location evidence="15">Golgi stack membrane</location>
        <topology evidence="15">Single-pass type II membrane protein</topology>
    </subcellularLocation>
</comment>
<protein>
    <recommendedName>
        <fullName evidence="15">Fucosyltransferase</fullName>
        <ecNumber evidence="15">2.4.1.-</ecNumber>
    </recommendedName>
</protein>
<keyword evidence="5 15" id="KW-0808">Transferase</keyword>
<dbReference type="GO" id="GO:0032580">
    <property type="term" value="C:Golgi cisterna membrane"/>
    <property type="evidence" value="ECO:0007669"/>
    <property type="project" value="UniProtKB-SubCell"/>
</dbReference>
<evidence type="ECO:0000256" key="14">
    <source>
        <dbReference type="ARBA" id="ARBA00058658"/>
    </source>
</evidence>
<keyword evidence="7" id="KW-0256">Endoplasmic reticulum</keyword>
<keyword evidence="9 15" id="KW-1133">Transmembrane helix</keyword>
<keyword evidence="10 15" id="KW-0472">Membrane</keyword>
<keyword evidence="4 15" id="KW-0328">Glycosyltransferase</keyword>
<evidence type="ECO:0000313" key="18">
    <source>
        <dbReference type="EMBL" id="ACO08841.1"/>
    </source>
</evidence>
<dbReference type="InterPro" id="IPR031481">
    <property type="entry name" value="Glyco_tran_10_N"/>
</dbReference>
<evidence type="ECO:0000256" key="7">
    <source>
        <dbReference type="ARBA" id="ARBA00022824"/>
    </source>
</evidence>
<dbReference type="Pfam" id="PF00852">
    <property type="entry name" value="Glyco_transf_10"/>
    <property type="match status" value="1"/>
</dbReference>
<evidence type="ECO:0000256" key="9">
    <source>
        <dbReference type="ARBA" id="ARBA00022989"/>
    </source>
</evidence>
<evidence type="ECO:0000256" key="6">
    <source>
        <dbReference type="ARBA" id="ARBA00022692"/>
    </source>
</evidence>
<dbReference type="GO" id="GO:0046922">
    <property type="term" value="F:peptide-O-fucosyltransferase activity"/>
    <property type="evidence" value="ECO:0007669"/>
    <property type="project" value="UniProtKB-EC"/>
</dbReference>
<feature type="transmembrane region" description="Helical" evidence="15">
    <location>
        <begin position="24"/>
        <end position="41"/>
    </location>
</feature>
<evidence type="ECO:0000256" key="13">
    <source>
        <dbReference type="ARBA" id="ARBA00048647"/>
    </source>
</evidence>
<comment type="catalytic activity">
    <reaction evidence="13">
        <text>L-seryl-[protein] + GDP-beta-L-fucose = 3-O-(alpha-L-fucosyl)-L-seryl-[protein] + GDP + H(+)</text>
        <dbReference type="Rhea" id="RHEA:63644"/>
        <dbReference type="Rhea" id="RHEA-COMP:9863"/>
        <dbReference type="Rhea" id="RHEA-COMP:17914"/>
        <dbReference type="ChEBI" id="CHEBI:15378"/>
        <dbReference type="ChEBI" id="CHEBI:29999"/>
        <dbReference type="ChEBI" id="CHEBI:57273"/>
        <dbReference type="ChEBI" id="CHEBI:58189"/>
        <dbReference type="ChEBI" id="CHEBI:189632"/>
        <dbReference type="EC" id="2.4.1.221"/>
    </reaction>
    <physiologicalReaction direction="left-to-right" evidence="13">
        <dbReference type="Rhea" id="RHEA:63645"/>
    </physiologicalReaction>
</comment>
<evidence type="ECO:0000256" key="1">
    <source>
        <dbReference type="ARBA" id="ARBA00004648"/>
    </source>
</evidence>
<feature type="domain" description="Fucosyltransferase N-terminal" evidence="17">
    <location>
        <begin position="65"/>
        <end position="172"/>
    </location>
</feature>
<dbReference type="EMBL" id="BT074417">
    <property type="protein sequence ID" value="ACO08841.1"/>
    <property type="molecule type" value="mRNA"/>
</dbReference>
<evidence type="ECO:0000256" key="2">
    <source>
        <dbReference type="ARBA" id="ARBA00004922"/>
    </source>
</evidence>
<dbReference type="Pfam" id="PF17039">
    <property type="entry name" value="Glyco_tran_10_N"/>
    <property type="match status" value="1"/>
</dbReference>
<keyword evidence="6 15" id="KW-0812">Transmembrane</keyword>
<evidence type="ECO:0000259" key="16">
    <source>
        <dbReference type="Pfam" id="PF00852"/>
    </source>
</evidence>
<reference evidence="18" key="1">
    <citation type="submission" date="2009-03" db="EMBL/GenBank/DDBJ databases">
        <title>Osmerus mordax full-length cDNAs.</title>
        <authorList>
            <person name="von Schalburg K."/>
            <person name="Leong J."/>
            <person name="Cooper G."/>
            <person name="Davidson W.S."/>
            <person name="Koop B.F."/>
        </authorList>
    </citation>
    <scope>NUCLEOTIDE SEQUENCE</scope>
    <source>
        <tissue evidence="18">Brain</tissue>
    </source>
</reference>
<dbReference type="InterPro" id="IPR055270">
    <property type="entry name" value="Glyco_tran_10_C"/>
</dbReference>
<evidence type="ECO:0000256" key="11">
    <source>
        <dbReference type="ARBA" id="ARBA00023180"/>
    </source>
</evidence>
<dbReference type="Gene3D" id="3.40.50.11660">
    <property type="entry name" value="Glycosyl transferase family 10, C-terminal domain"/>
    <property type="match status" value="1"/>
</dbReference>
<gene>
    <name evidence="18" type="primary">FUT7</name>
</gene>
<dbReference type="UniPathway" id="UPA00378"/>
<dbReference type="FunFam" id="3.40.50.11660:FF:000002">
    <property type="entry name" value="Alpha-(1,3)-fucosyltransferase"/>
    <property type="match status" value="1"/>
</dbReference>